<keyword evidence="3" id="KW-1185">Reference proteome</keyword>
<proteinExistence type="predicted"/>
<organism evidence="2 3">
    <name type="scientific">Agromyces allii</name>
    <dbReference type="NCBI Taxonomy" id="393607"/>
    <lineage>
        <taxon>Bacteria</taxon>
        <taxon>Bacillati</taxon>
        <taxon>Actinomycetota</taxon>
        <taxon>Actinomycetes</taxon>
        <taxon>Micrococcales</taxon>
        <taxon>Microbacteriaceae</taxon>
        <taxon>Agromyces</taxon>
    </lineage>
</organism>
<accession>A0ABP5BBQ6</accession>
<protein>
    <recommendedName>
        <fullName evidence="4">S1 motif domain-containing protein</fullName>
    </recommendedName>
</protein>
<evidence type="ECO:0000313" key="3">
    <source>
        <dbReference type="Proteomes" id="UP001499954"/>
    </source>
</evidence>
<dbReference type="EMBL" id="BAAAMK010000001">
    <property type="protein sequence ID" value="GAA1938947.1"/>
    <property type="molecule type" value="Genomic_DNA"/>
</dbReference>
<reference evidence="3" key="1">
    <citation type="journal article" date="2019" name="Int. J. Syst. Evol. Microbiol.">
        <title>The Global Catalogue of Microorganisms (GCM) 10K type strain sequencing project: providing services to taxonomists for standard genome sequencing and annotation.</title>
        <authorList>
            <consortium name="The Broad Institute Genomics Platform"/>
            <consortium name="The Broad Institute Genome Sequencing Center for Infectious Disease"/>
            <person name="Wu L."/>
            <person name="Ma J."/>
        </authorList>
    </citation>
    <scope>NUCLEOTIDE SEQUENCE [LARGE SCALE GENOMIC DNA]</scope>
    <source>
        <strain evidence="3">JCM 13584</strain>
    </source>
</reference>
<keyword evidence="1" id="KW-0175">Coiled coil</keyword>
<dbReference type="Proteomes" id="UP001499954">
    <property type="component" value="Unassembled WGS sequence"/>
</dbReference>
<gene>
    <name evidence="2" type="ORF">GCM10009717_01670</name>
</gene>
<evidence type="ECO:0000313" key="2">
    <source>
        <dbReference type="EMBL" id="GAA1938947.1"/>
    </source>
</evidence>
<evidence type="ECO:0008006" key="4">
    <source>
        <dbReference type="Google" id="ProtNLM"/>
    </source>
</evidence>
<comment type="caution">
    <text evidence="2">The sequence shown here is derived from an EMBL/GenBank/DDBJ whole genome shotgun (WGS) entry which is preliminary data.</text>
</comment>
<name>A0ABP5BBQ6_9MICO</name>
<feature type="coiled-coil region" evidence="1">
    <location>
        <begin position="405"/>
        <end position="477"/>
    </location>
</feature>
<dbReference type="RefSeq" id="WP_157415194.1">
    <property type="nucleotide sequence ID" value="NZ_BAAAMK010000001.1"/>
</dbReference>
<sequence>MSCTRVGDSQAVCELARGLFDPERDRPWVVVTSPFGAVEPELDAAALVEEVGDVSRVFAIETGPLTRELSALLPDRLDVYGGAGRSYPVGFTTETSMQESRLRFPQPTPRHATERLITDVLAHAQAAGLFEIAPKRAVAASGTVSGFLMDGSRALVALDGQGMATVWQELTYPPVPLDWTLAKGQRISGLLDVETRRLNVELETPSLESVAARFPHREVTLALVESTSDRRAVLALHPQVRIEITREDVSPNPLDRVDALLSVGDVVAARVLHLSGDRLHLSLSDVDDDEPIVPPFTLVAGGLPWLREDRPLVAVDDEPVRSVASVPDGATQAVATAAVATDAAVSPMFEPAAAPTRPSPMPGPGLHRAEPPAVVAASEAPIVVGAPLHQESRHGTLAQSQQLTITRLQGQVADLTAQLRDAGADSGAHAALRNQALTDRSALRDALAELGEVRAHARDLEDELRAQRRHLRESRRVSSAPEAPRFADRRAQWLDADDWVRHEILLAWVDRVAPSDRASRALPTDYAIGADFAQSLTALDDGQLAKAFKAVVDVLVGRAGEVAGRRLHTLRTGDGASASDVVRPADGARCFRASIEQNTPAARRLHYWVCSDGSVDLSRVVTHDDMAA</sequence>
<evidence type="ECO:0000256" key="1">
    <source>
        <dbReference type="SAM" id="Coils"/>
    </source>
</evidence>